<dbReference type="GO" id="GO:0022857">
    <property type="term" value="F:transmembrane transporter activity"/>
    <property type="evidence" value="ECO:0007669"/>
    <property type="project" value="InterPro"/>
</dbReference>
<accession>A0A176VLI2</accession>
<feature type="transmembrane region" description="Helical" evidence="6">
    <location>
        <begin position="53"/>
        <end position="74"/>
    </location>
</feature>
<comment type="similarity">
    <text evidence="2 6">Belongs to the drug/metabolite transporter (DMT) superfamily. Plant drug/metabolite exporter (P-DME) (TC 2.A.7.4) family.</text>
</comment>
<feature type="transmembrane region" description="Helical" evidence="6">
    <location>
        <begin position="21"/>
        <end position="41"/>
    </location>
</feature>
<keyword evidence="5 6" id="KW-0472">Membrane</keyword>
<evidence type="ECO:0000256" key="2">
    <source>
        <dbReference type="ARBA" id="ARBA00007635"/>
    </source>
</evidence>
<keyword evidence="9" id="KW-1185">Reference proteome</keyword>
<feature type="transmembrane region" description="Helical" evidence="6">
    <location>
        <begin position="241"/>
        <end position="263"/>
    </location>
</feature>
<feature type="transmembrane region" description="Helical" evidence="6">
    <location>
        <begin position="147"/>
        <end position="169"/>
    </location>
</feature>
<dbReference type="EMBL" id="LVLJ01003584">
    <property type="protein sequence ID" value="OAE20805.1"/>
    <property type="molecule type" value="Genomic_DNA"/>
</dbReference>
<name>A0A176VLI2_MARPO</name>
<reference evidence="8" key="1">
    <citation type="submission" date="2016-03" db="EMBL/GenBank/DDBJ databases">
        <title>Mechanisms controlling the formation of the plant cell surface in tip-growing cells are functionally conserved among land plants.</title>
        <authorList>
            <person name="Honkanen S."/>
            <person name="Jones V.A."/>
            <person name="Morieri G."/>
            <person name="Champion C."/>
            <person name="Hetherington A.J."/>
            <person name="Kelly S."/>
            <person name="Saint-Marcoux D."/>
            <person name="Proust H."/>
            <person name="Prescott H."/>
            <person name="Dolan L."/>
        </authorList>
    </citation>
    <scope>NUCLEOTIDE SEQUENCE [LARGE SCALE GENOMIC DNA]</scope>
    <source>
        <tissue evidence="8">Whole gametophyte</tissue>
    </source>
</reference>
<feature type="transmembrane region" description="Helical" evidence="6">
    <location>
        <begin position="331"/>
        <end position="351"/>
    </location>
</feature>
<organism evidence="8 9">
    <name type="scientific">Marchantia polymorpha subsp. ruderalis</name>
    <dbReference type="NCBI Taxonomy" id="1480154"/>
    <lineage>
        <taxon>Eukaryota</taxon>
        <taxon>Viridiplantae</taxon>
        <taxon>Streptophyta</taxon>
        <taxon>Embryophyta</taxon>
        <taxon>Marchantiophyta</taxon>
        <taxon>Marchantiopsida</taxon>
        <taxon>Marchantiidae</taxon>
        <taxon>Marchantiales</taxon>
        <taxon>Marchantiaceae</taxon>
        <taxon>Marchantia</taxon>
    </lineage>
</organism>
<dbReference type="Pfam" id="PF00892">
    <property type="entry name" value="EamA"/>
    <property type="match status" value="2"/>
</dbReference>
<dbReference type="PANTHER" id="PTHR31218">
    <property type="entry name" value="WAT1-RELATED PROTEIN"/>
    <property type="match status" value="1"/>
</dbReference>
<dbReference type="InterPro" id="IPR030184">
    <property type="entry name" value="WAT1-related"/>
</dbReference>
<evidence type="ECO:0000256" key="4">
    <source>
        <dbReference type="ARBA" id="ARBA00022989"/>
    </source>
</evidence>
<dbReference type="Proteomes" id="UP000077202">
    <property type="component" value="Unassembled WGS sequence"/>
</dbReference>
<dbReference type="AlphaFoldDB" id="A0A176VLI2"/>
<feature type="transmembrane region" description="Helical" evidence="6">
    <location>
        <begin position="115"/>
        <end position="135"/>
    </location>
</feature>
<feature type="transmembrane region" description="Helical" evidence="6">
    <location>
        <begin position="269"/>
        <end position="293"/>
    </location>
</feature>
<feature type="transmembrane region" description="Helical" evidence="6">
    <location>
        <begin position="305"/>
        <end position="325"/>
    </location>
</feature>
<evidence type="ECO:0000313" key="9">
    <source>
        <dbReference type="Proteomes" id="UP000077202"/>
    </source>
</evidence>
<keyword evidence="3 6" id="KW-0812">Transmembrane</keyword>
<evidence type="ECO:0000313" key="8">
    <source>
        <dbReference type="EMBL" id="OAE20805.1"/>
    </source>
</evidence>
<evidence type="ECO:0000256" key="3">
    <source>
        <dbReference type="ARBA" id="ARBA00022692"/>
    </source>
</evidence>
<dbReference type="InterPro" id="IPR000620">
    <property type="entry name" value="EamA_dom"/>
</dbReference>
<dbReference type="InterPro" id="IPR037185">
    <property type="entry name" value="EmrE-like"/>
</dbReference>
<comment type="subcellular location">
    <subcellularLocation>
        <location evidence="1 6">Membrane</location>
        <topology evidence="1 6">Multi-pass membrane protein</topology>
    </subcellularLocation>
</comment>
<feature type="domain" description="EamA" evidence="7">
    <location>
        <begin position="211"/>
        <end position="349"/>
    </location>
</feature>
<protein>
    <recommendedName>
        <fullName evidence="6">WAT1-related protein</fullName>
    </recommendedName>
</protein>
<comment type="caution">
    <text evidence="8">The sequence shown here is derived from an EMBL/GenBank/DDBJ whole genome shotgun (WGS) entry which is preliminary data.</text>
</comment>
<evidence type="ECO:0000256" key="5">
    <source>
        <dbReference type="ARBA" id="ARBA00023136"/>
    </source>
</evidence>
<dbReference type="SUPFAM" id="SSF103481">
    <property type="entry name" value="Multidrug resistance efflux transporter EmrE"/>
    <property type="match status" value="2"/>
</dbReference>
<gene>
    <name evidence="8" type="ORF">AXG93_1748s1090</name>
</gene>
<feature type="transmembrane region" description="Helical" evidence="6">
    <location>
        <begin position="208"/>
        <end position="229"/>
    </location>
</feature>
<evidence type="ECO:0000256" key="1">
    <source>
        <dbReference type="ARBA" id="ARBA00004141"/>
    </source>
</evidence>
<proteinExistence type="inferred from homology"/>
<feature type="transmembrane region" description="Helical" evidence="6">
    <location>
        <begin position="86"/>
        <end position="109"/>
    </location>
</feature>
<feature type="domain" description="EamA" evidence="7">
    <location>
        <begin position="26"/>
        <end position="160"/>
    </location>
</feature>
<evidence type="ECO:0000256" key="6">
    <source>
        <dbReference type="RuleBase" id="RU363077"/>
    </source>
</evidence>
<sequence>MVMAMERRKVADMLNFFRGERTRVQLALITVQLGYGVYYVLTKAAMSEGVNRFVFAVYRDAIALCLLVPLAFFSERNLRTPFTVPVCLLIVALGFTGIFLQQTLFLAGLAYTNTAFAAAMQNAIPVFTFMIAVVCKFEVIRLNKPDGMAKVVGICSAVVGAFTMCLYKGPTLFGTDSSSQQEQAAEVVAQTGANNWLASTLLSYGVDYWQMGALCLVANCLCMGIYTNLQIPALKRFPAPVSLSASSIFVGAMFLLITGLSSVSEASEWILHSPGTIVSVVYAGAVASGLNFSLQTWANQRGGPVLVAAYIPLQTVFSAFLGVVILDDPLYLGSVIGAVLILMGLYLVIWGQRLHRLAKERECLGMPFEGVEDDIKVPLLQNQAEDSSYGTIRRCSSKVRRRKFQE</sequence>
<keyword evidence="4 6" id="KW-1133">Transmembrane helix</keyword>
<evidence type="ECO:0000259" key="7">
    <source>
        <dbReference type="Pfam" id="PF00892"/>
    </source>
</evidence>
<dbReference type="GO" id="GO:0016020">
    <property type="term" value="C:membrane"/>
    <property type="evidence" value="ECO:0007669"/>
    <property type="project" value="UniProtKB-SubCell"/>
</dbReference>